<name>A0A200QNQ3_MACCD</name>
<feature type="domain" description="LysM" evidence="2">
    <location>
        <begin position="24"/>
        <end position="68"/>
    </location>
</feature>
<dbReference type="PANTHER" id="PTHR20932:SF36">
    <property type="entry name" value="OS03G0110600 PROTEIN"/>
    <property type="match status" value="1"/>
</dbReference>
<gene>
    <name evidence="3" type="ORF">BVC80_1771g17</name>
</gene>
<dbReference type="PROSITE" id="PS51782">
    <property type="entry name" value="LYSM"/>
    <property type="match status" value="1"/>
</dbReference>
<dbReference type="SUPFAM" id="SSF54106">
    <property type="entry name" value="LysM domain"/>
    <property type="match status" value="1"/>
</dbReference>
<feature type="compositionally biased region" description="Basic and acidic residues" evidence="1">
    <location>
        <begin position="151"/>
        <end position="170"/>
    </location>
</feature>
<dbReference type="PANTHER" id="PTHR20932">
    <property type="entry name" value="LYSM AND PUTATIVE PEPTIDOGLYCAN-BINDING DOMAIN-CONTAINING PROTEIN"/>
    <property type="match status" value="1"/>
</dbReference>
<protein>
    <recommendedName>
        <fullName evidence="2">LysM domain-containing protein</fullName>
    </recommendedName>
</protein>
<dbReference type="InterPro" id="IPR045030">
    <property type="entry name" value="LYSM1-4"/>
</dbReference>
<dbReference type="FunCoup" id="A0A200QNQ3">
    <property type="interactions" value="1474"/>
</dbReference>
<sequence length="292" mass="31104">MSSNFLLMPSSPSNSNSGSGVNFIEHHVSKMDTLAGVAIKYGVEVADIKRMNGLVTDLQMFALKSLHIPLPGRHPPSSSLSNGSPASGTQHKALLWVSDFQSQSIADGYTRSNPKTPPSRHRKSRSLVNSILTENTNLAEDVPVSEVGDGESEKSNEKSVRRRQKTDADNSPRTPAMLLKVDNSGGSGFSATAGKGLALRPKSTNRLAPVSDSDSGWLKPISVGIGDSLLVNGFGGVRKSSSTSNLQEQDNIGSSFIWATSKWNLPTAAINRPIFDGLPKPVTGRRNKAALD</sequence>
<feature type="compositionally biased region" description="Polar residues" evidence="1">
    <location>
        <begin position="126"/>
        <end position="138"/>
    </location>
</feature>
<feature type="region of interest" description="Disordered" evidence="1">
    <location>
        <begin position="106"/>
        <end position="185"/>
    </location>
</feature>
<organism evidence="3 4">
    <name type="scientific">Macleaya cordata</name>
    <name type="common">Five-seeded plume-poppy</name>
    <name type="synonym">Bocconia cordata</name>
    <dbReference type="NCBI Taxonomy" id="56857"/>
    <lineage>
        <taxon>Eukaryota</taxon>
        <taxon>Viridiplantae</taxon>
        <taxon>Streptophyta</taxon>
        <taxon>Embryophyta</taxon>
        <taxon>Tracheophyta</taxon>
        <taxon>Spermatophyta</taxon>
        <taxon>Magnoliopsida</taxon>
        <taxon>Ranunculales</taxon>
        <taxon>Papaveraceae</taxon>
        <taxon>Papaveroideae</taxon>
        <taxon>Macleaya</taxon>
    </lineage>
</organism>
<evidence type="ECO:0000313" key="4">
    <source>
        <dbReference type="Proteomes" id="UP000195402"/>
    </source>
</evidence>
<dbReference type="AlphaFoldDB" id="A0A200QNQ3"/>
<dbReference type="Pfam" id="PF01476">
    <property type="entry name" value="LysM"/>
    <property type="match status" value="1"/>
</dbReference>
<dbReference type="CDD" id="cd00118">
    <property type="entry name" value="LysM"/>
    <property type="match status" value="1"/>
</dbReference>
<reference evidence="3 4" key="1">
    <citation type="journal article" date="2017" name="Mol. Plant">
        <title>The Genome of Medicinal Plant Macleaya cordata Provides New Insights into Benzylisoquinoline Alkaloids Metabolism.</title>
        <authorList>
            <person name="Liu X."/>
            <person name="Liu Y."/>
            <person name="Huang P."/>
            <person name="Ma Y."/>
            <person name="Qing Z."/>
            <person name="Tang Q."/>
            <person name="Cao H."/>
            <person name="Cheng P."/>
            <person name="Zheng Y."/>
            <person name="Yuan Z."/>
            <person name="Zhou Y."/>
            <person name="Liu J."/>
            <person name="Tang Z."/>
            <person name="Zhuo Y."/>
            <person name="Zhang Y."/>
            <person name="Yu L."/>
            <person name="Huang J."/>
            <person name="Yang P."/>
            <person name="Peng Q."/>
            <person name="Zhang J."/>
            <person name="Jiang W."/>
            <person name="Zhang Z."/>
            <person name="Lin K."/>
            <person name="Ro D.K."/>
            <person name="Chen X."/>
            <person name="Xiong X."/>
            <person name="Shang Y."/>
            <person name="Huang S."/>
            <person name="Zeng J."/>
        </authorList>
    </citation>
    <scope>NUCLEOTIDE SEQUENCE [LARGE SCALE GENOMIC DNA]</scope>
    <source>
        <strain evidence="4">cv. BLH2017</strain>
        <tissue evidence="3">Root</tissue>
    </source>
</reference>
<proteinExistence type="predicted"/>
<evidence type="ECO:0000256" key="1">
    <source>
        <dbReference type="SAM" id="MobiDB-lite"/>
    </source>
</evidence>
<dbReference type="OrthoDB" id="538216at2759"/>
<accession>A0A200QNQ3</accession>
<dbReference type="Gene3D" id="3.10.350.10">
    <property type="entry name" value="LysM domain"/>
    <property type="match status" value="1"/>
</dbReference>
<evidence type="ECO:0000259" key="2">
    <source>
        <dbReference type="PROSITE" id="PS51782"/>
    </source>
</evidence>
<dbReference type="InParanoid" id="A0A200QNQ3"/>
<dbReference type="InterPro" id="IPR036779">
    <property type="entry name" value="LysM_dom_sf"/>
</dbReference>
<dbReference type="InterPro" id="IPR018392">
    <property type="entry name" value="LysM"/>
</dbReference>
<evidence type="ECO:0000313" key="3">
    <source>
        <dbReference type="EMBL" id="OVA12096.1"/>
    </source>
</evidence>
<comment type="caution">
    <text evidence="3">The sequence shown here is derived from an EMBL/GenBank/DDBJ whole genome shotgun (WGS) entry which is preliminary data.</text>
</comment>
<keyword evidence="4" id="KW-1185">Reference proteome</keyword>
<dbReference type="Proteomes" id="UP000195402">
    <property type="component" value="Unassembled WGS sequence"/>
</dbReference>
<dbReference type="OMA" id="MGNYKSE"/>
<dbReference type="EMBL" id="MVGT01001418">
    <property type="protein sequence ID" value="OVA12096.1"/>
    <property type="molecule type" value="Genomic_DNA"/>
</dbReference>